<dbReference type="InterPro" id="IPR011335">
    <property type="entry name" value="Restrct_endonuc-II-like"/>
</dbReference>
<dbReference type="AlphaFoldDB" id="A0A848KP38"/>
<evidence type="ECO:0000259" key="1">
    <source>
        <dbReference type="Pfam" id="PF04480"/>
    </source>
</evidence>
<dbReference type="Gene3D" id="3.40.960.10">
    <property type="entry name" value="VSR Endonuclease"/>
    <property type="match status" value="1"/>
</dbReference>
<feature type="domain" description="DUF559" evidence="1">
    <location>
        <begin position="38"/>
        <end position="84"/>
    </location>
</feature>
<accession>A0A848KP38</accession>
<organism evidence="2 3">
    <name type="scientific">Antrihabitans stalactiti</name>
    <dbReference type="NCBI Taxonomy" id="2584121"/>
    <lineage>
        <taxon>Bacteria</taxon>
        <taxon>Bacillati</taxon>
        <taxon>Actinomycetota</taxon>
        <taxon>Actinomycetes</taxon>
        <taxon>Mycobacteriales</taxon>
        <taxon>Nocardiaceae</taxon>
        <taxon>Antrihabitans</taxon>
    </lineage>
</organism>
<gene>
    <name evidence="2" type="ORF">FGL95_27095</name>
</gene>
<dbReference type="Pfam" id="PF04480">
    <property type="entry name" value="DUF559"/>
    <property type="match status" value="1"/>
</dbReference>
<dbReference type="RefSeq" id="WP_169593301.1">
    <property type="nucleotide sequence ID" value="NZ_VCQU01000012.1"/>
</dbReference>
<dbReference type="EMBL" id="VCQU01000012">
    <property type="protein sequence ID" value="NMN98704.1"/>
    <property type="molecule type" value="Genomic_DNA"/>
</dbReference>
<sequence>MQQWDLIVDSGLPRPKTQVYVFDREGKFIARSDMGWPKWKVLVEYEGLHHWSDRVQRARDLERYAHLEALGWIVVRVGVELLNRPAELISRVREKLRVAGAPV</sequence>
<reference evidence="2 3" key="1">
    <citation type="submission" date="2019-05" db="EMBL/GenBank/DDBJ databases">
        <authorList>
            <person name="Lee S.D."/>
        </authorList>
    </citation>
    <scope>NUCLEOTIDE SEQUENCE [LARGE SCALE GENOMIC DNA]</scope>
    <source>
        <strain evidence="2 3">YC2-7</strain>
    </source>
</reference>
<comment type="caution">
    <text evidence="2">The sequence shown here is derived from an EMBL/GenBank/DDBJ whole genome shotgun (WGS) entry which is preliminary data.</text>
</comment>
<dbReference type="SUPFAM" id="SSF52980">
    <property type="entry name" value="Restriction endonuclease-like"/>
    <property type="match status" value="1"/>
</dbReference>
<proteinExistence type="predicted"/>
<reference evidence="2 3" key="2">
    <citation type="submission" date="2020-06" db="EMBL/GenBank/DDBJ databases">
        <title>Antribacter stalactiti gen. nov., sp. nov., a new member of the family Nacardiaceae isolated from a cave.</title>
        <authorList>
            <person name="Kim I.S."/>
        </authorList>
    </citation>
    <scope>NUCLEOTIDE SEQUENCE [LARGE SCALE GENOMIC DNA]</scope>
    <source>
        <strain evidence="2 3">YC2-7</strain>
    </source>
</reference>
<evidence type="ECO:0000313" key="2">
    <source>
        <dbReference type="EMBL" id="NMN98704.1"/>
    </source>
</evidence>
<dbReference type="Proteomes" id="UP000535543">
    <property type="component" value="Unassembled WGS sequence"/>
</dbReference>
<protein>
    <submittedName>
        <fullName evidence="2">DUF559 domain-containing protein</fullName>
    </submittedName>
</protein>
<name>A0A848KP38_9NOCA</name>
<dbReference type="InterPro" id="IPR007569">
    <property type="entry name" value="DUF559"/>
</dbReference>
<evidence type="ECO:0000313" key="3">
    <source>
        <dbReference type="Proteomes" id="UP000535543"/>
    </source>
</evidence>
<keyword evidence="3" id="KW-1185">Reference proteome</keyword>